<dbReference type="Bgee" id="ENSCPOG00000026857">
    <property type="expression patterns" value="Expressed in testis"/>
</dbReference>
<dbReference type="GO" id="GO:0007276">
    <property type="term" value="P:gamete generation"/>
    <property type="evidence" value="ECO:0007669"/>
    <property type="project" value="InterPro"/>
</dbReference>
<dbReference type="GO" id="GO:0006302">
    <property type="term" value="P:double-strand break repair"/>
    <property type="evidence" value="ECO:0007669"/>
    <property type="project" value="InterPro"/>
</dbReference>
<feature type="compositionally biased region" description="Basic residues" evidence="1">
    <location>
        <begin position="7"/>
        <end position="16"/>
    </location>
</feature>
<reference evidence="2" key="2">
    <citation type="submission" date="2025-08" db="UniProtKB">
        <authorList>
            <consortium name="Ensembl"/>
        </authorList>
    </citation>
    <scope>IDENTIFICATION</scope>
    <source>
        <strain evidence="2">2N</strain>
    </source>
</reference>
<dbReference type="OMA" id="PPGQMHS"/>
<name>H0W988_CAVPO</name>
<dbReference type="GO" id="GO:0031625">
    <property type="term" value="F:ubiquitin protein ligase binding"/>
    <property type="evidence" value="ECO:0007669"/>
    <property type="project" value="TreeGrafter"/>
</dbReference>
<dbReference type="InterPro" id="IPR031400">
    <property type="entry name" value="GGN"/>
</dbReference>
<protein>
    <submittedName>
        <fullName evidence="2">Gametotin</fullName>
    </submittedName>
</protein>
<dbReference type="HOGENOM" id="CLU_031676_0_0_1"/>
<sequence length="133" mass="14428">VPAPTKTRTRRNKGSRTSRGATREDRTAGVGSRQKSTATTTESKGTGSRAALAGVANSSAVRHWPPFQVLNSCPCKCYCRHQPHHRRLPSNVSAWLSTTTNHLSEPPWVTTIKLAGSLVAGLEHYDLQATHSD</sequence>
<dbReference type="PANTHER" id="PTHR47742:SF1">
    <property type="entry name" value="GAMETOGENETIN"/>
    <property type="match status" value="1"/>
</dbReference>
<dbReference type="GeneTree" id="ENSGT00700000104635"/>
<reference evidence="2" key="3">
    <citation type="submission" date="2025-09" db="UniProtKB">
        <authorList>
            <consortium name="Ensembl"/>
        </authorList>
    </citation>
    <scope>IDENTIFICATION</scope>
    <source>
        <strain evidence="2">2N</strain>
    </source>
</reference>
<evidence type="ECO:0000256" key="1">
    <source>
        <dbReference type="SAM" id="MobiDB-lite"/>
    </source>
</evidence>
<dbReference type="Proteomes" id="UP000005447">
    <property type="component" value="Unassembled WGS sequence"/>
</dbReference>
<dbReference type="PANTHER" id="PTHR47742">
    <property type="entry name" value="GAMETOGENETIN"/>
    <property type="match status" value="1"/>
</dbReference>
<dbReference type="Pfam" id="PF15685">
    <property type="entry name" value="GGN"/>
    <property type="match status" value="1"/>
</dbReference>
<keyword evidence="3" id="KW-1185">Reference proteome</keyword>
<feature type="compositionally biased region" description="Polar residues" evidence="1">
    <location>
        <begin position="33"/>
        <end position="46"/>
    </location>
</feature>
<reference evidence="3" key="1">
    <citation type="journal article" date="2011" name="Nature">
        <title>A high-resolution map of human evolutionary constraint using 29 mammals.</title>
        <authorList>
            <person name="Lindblad-Toh K."/>
            <person name="Garber M."/>
            <person name="Zuk O."/>
            <person name="Lin M.F."/>
            <person name="Parker B.J."/>
            <person name="Washietl S."/>
            <person name="Kheradpour P."/>
            <person name="Ernst J."/>
            <person name="Jordan G."/>
            <person name="Mauceli E."/>
            <person name="Ward L.D."/>
            <person name="Lowe C.B."/>
            <person name="Holloway A.K."/>
            <person name="Clamp M."/>
            <person name="Gnerre S."/>
            <person name="Alfoldi J."/>
            <person name="Beal K."/>
            <person name="Chang J."/>
            <person name="Clawson H."/>
            <person name="Cuff J."/>
            <person name="Di Palma F."/>
            <person name="Fitzgerald S."/>
            <person name="Flicek P."/>
            <person name="Guttman M."/>
            <person name="Hubisz M.J."/>
            <person name="Jaffe D.B."/>
            <person name="Jungreis I."/>
            <person name="Kent W.J."/>
            <person name="Kostka D."/>
            <person name="Lara M."/>
            <person name="Martins A.L."/>
            <person name="Massingham T."/>
            <person name="Moltke I."/>
            <person name="Raney B.J."/>
            <person name="Rasmussen M.D."/>
            <person name="Robinson J."/>
            <person name="Stark A."/>
            <person name="Vilella A.J."/>
            <person name="Wen J."/>
            <person name="Xie X."/>
            <person name="Zody M.C."/>
            <person name="Baldwin J."/>
            <person name="Bloom T."/>
            <person name="Chin C.W."/>
            <person name="Heiman D."/>
            <person name="Nicol R."/>
            <person name="Nusbaum C."/>
            <person name="Young S."/>
            <person name="Wilkinson J."/>
            <person name="Worley K.C."/>
            <person name="Kovar C.L."/>
            <person name="Muzny D.M."/>
            <person name="Gibbs R.A."/>
            <person name="Cree A."/>
            <person name="Dihn H.H."/>
            <person name="Fowler G."/>
            <person name="Jhangiani S."/>
            <person name="Joshi V."/>
            <person name="Lee S."/>
            <person name="Lewis L.R."/>
            <person name="Nazareth L.V."/>
            <person name="Okwuonu G."/>
            <person name="Santibanez J."/>
            <person name="Warren W.C."/>
            <person name="Mardis E.R."/>
            <person name="Weinstock G.M."/>
            <person name="Wilson R.K."/>
            <person name="Delehaunty K."/>
            <person name="Dooling D."/>
            <person name="Fronik C."/>
            <person name="Fulton L."/>
            <person name="Fulton B."/>
            <person name="Graves T."/>
            <person name="Minx P."/>
            <person name="Sodergren E."/>
            <person name="Birney E."/>
            <person name="Margulies E.H."/>
            <person name="Herrero J."/>
            <person name="Green E.D."/>
            <person name="Haussler D."/>
            <person name="Siepel A."/>
            <person name="Goldman N."/>
            <person name="Pollard K.S."/>
            <person name="Pedersen J.S."/>
            <person name="Lander E.S."/>
            <person name="Kellis M."/>
        </authorList>
    </citation>
    <scope>NUCLEOTIDE SEQUENCE [LARGE SCALE GENOMIC DNA]</scope>
    <source>
        <strain evidence="3">2N</strain>
    </source>
</reference>
<evidence type="ECO:0000313" key="3">
    <source>
        <dbReference type="Proteomes" id="UP000005447"/>
    </source>
</evidence>
<proteinExistence type="predicted"/>
<evidence type="ECO:0000313" key="2">
    <source>
        <dbReference type="Ensembl" id="ENSCPOP00000019546.2"/>
    </source>
</evidence>
<dbReference type="Ensembl" id="ENSCPOT00000020531.2">
    <property type="protein sequence ID" value="ENSCPOP00000019546.2"/>
    <property type="gene ID" value="ENSCPOG00000026857.2"/>
</dbReference>
<organism evidence="2 3">
    <name type="scientific">Cavia porcellus</name>
    <name type="common">Guinea pig</name>
    <dbReference type="NCBI Taxonomy" id="10141"/>
    <lineage>
        <taxon>Eukaryota</taxon>
        <taxon>Metazoa</taxon>
        <taxon>Chordata</taxon>
        <taxon>Craniata</taxon>
        <taxon>Vertebrata</taxon>
        <taxon>Euteleostomi</taxon>
        <taxon>Mammalia</taxon>
        <taxon>Eutheria</taxon>
        <taxon>Euarchontoglires</taxon>
        <taxon>Glires</taxon>
        <taxon>Rodentia</taxon>
        <taxon>Hystricomorpha</taxon>
        <taxon>Caviidae</taxon>
        <taxon>Cavia</taxon>
    </lineage>
</organism>
<accession>H0W988</accession>
<gene>
    <name evidence="2" type="primary">GGN</name>
</gene>
<feature type="region of interest" description="Disordered" evidence="1">
    <location>
        <begin position="1"/>
        <end position="54"/>
    </location>
</feature>
<dbReference type="VEuPathDB" id="HostDB:ENSCPOG00000026857"/>
<dbReference type="AlphaFoldDB" id="H0W988"/>
<dbReference type="EMBL" id="AAKN02042202">
    <property type="status" value="NOT_ANNOTATED_CDS"/>
    <property type="molecule type" value="Genomic_DNA"/>
</dbReference>